<proteinExistence type="predicted"/>
<reference evidence="1 2" key="1">
    <citation type="journal article" date="2015" name="Nature">
        <title>rRNA introns, odd ribosomes, and small enigmatic genomes across a large radiation of phyla.</title>
        <authorList>
            <person name="Brown C.T."/>
            <person name="Hug L.A."/>
            <person name="Thomas B.C."/>
            <person name="Sharon I."/>
            <person name="Castelle C.J."/>
            <person name="Singh A."/>
            <person name="Wilkins M.J."/>
            <person name="Williams K.H."/>
            <person name="Banfield J.F."/>
        </authorList>
    </citation>
    <scope>NUCLEOTIDE SEQUENCE [LARGE SCALE GENOMIC DNA]</scope>
</reference>
<evidence type="ECO:0000313" key="2">
    <source>
        <dbReference type="Proteomes" id="UP000034934"/>
    </source>
</evidence>
<gene>
    <name evidence="1" type="ORF">UR19_C0007G0007</name>
</gene>
<dbReference type="Proteomes" id="UP000034934">
    <property type="component" value="Unassembled WGS sequence"/>
</dbReference>
<dbReference type="Gene3D" id="3.20.170.20">
    <property type="entry name" value="Protein of unknown function DUF952"/>
    <property type="match status" value="1"/>
</dbReference>
<name>A0A0F9YEN7_9BACT</name>
<sequence>MYKKEQEIEIKNLSLLPKNIFHLVPEELFNKFINKNGDYDCRYKKVWGNNSPFIHTTPTKKQLKKRVADVNWSKYPIKKNFLLLKIDTRKINSKVTYSIFENNIYHHIWGKLLKESFQIIDVVRDKNGKFLFL</sequence>
<protein>
    <submittedName>
        <fullName evidence="1">Uncharacterized protein</fullName>
    </submittedName>
</protein>
<organism evidence="1 2">
    <name type="scientific">Candidatus Nomurabacteria bacterium GW2011_GWF1_31_48</name>
    <dbReference type="NCBI Taxonomy" id="1618767"/>
    <lineage>
        <taxon>Bacteria</taxon>
        <taxon>Candidatus Nomuraibacteriota</taxon>
    </lineage>
</organism>
<accession>A0A0F9YEN7</accession>
<dbReference type="EMBL" id="LBOG01000007">
    <property type="protein sequence ID" value="KKP29833.1"/>
    <property type="molecule type" value="Genomic_DNA"/>
</dbReference>
<comment type="caution">
    <text evidence="1">The sequence shown here is derived from an EMBL/GenBank/DDBJ whole genome shotgun (WGS) entry which is preliminary data.</text>
</comment>
<evidence type="ECO:0000313" key="1">
    <source>
        <dbReference type="EMBL" id="KKP29833.1"/>
    </source>
</evidence>
<dbReference type="AlphaFoldDB" id="A0A0F9YEN7"/>